<dbReference type="Proteomes" id="UP000299084">
    <property type="component" value="Unassembled WGS sequence"/>
</dbReference>
<feature type="region of interest" description="Disordered" evidence="1">
    <location>
        <begin position="131"/>
        <end position="189"/>
    </location>
</feature>
<proteinExistence type="predicted"/>
<accession>A0A5N4EG82</accession>
<reference evidence="2 3" key="1">
    <citation type="journal article" date="2019" name="Mol. Ecol. Resour.">
        <title>Improving Illumina assemblies with Hi-C and long reads: an example with the North African dromedary.</title>
        <authorList>
            <person name="Elbers J.P."/>
            <person name="Rogers M.F."/>
            <person name="Perelman P.L."/>
            <person name="Proskuryakova A.A."/>
            <person name="Serdyukova N.A."/>
            <person name="Johnson W.E."/>
            <person name="Horin P."/>
            <person name="Corander J."/>
            <person name="Murphy D."/>
            <person name="Burger P.A."/>
        </authorList>
    </citation>
    <scope>NUCLEOTIDE SEQUENCE [LARGE SCALE GENOMIC DNA]</scope>
    <source>
        <strain evidence="2">Drom800</strain>
        <tissue evidence="2">Blood</tissue>
    </source>
</reference>
<evidence type="ECO:0000313" key="2">
    <source>
        <dbReference type="EMBL" id="KAB1282284.1"/>
    </source>
</evidence>
<dbReference type="AlphaFoldDB" id="A0A5N4EG82"/>
<feature type="region of interest" description="Disordered" evidence="1">
    <location>
        <begin position="71"/>
        <end position="105"/>
    </location>
</feature>
<evidence type="ECO:0000313" key="3">
    <source>
        <dbReference type="Proteomes" id="UP000299084"/>
    </source>
</evidence>
<evidence type="ECO:0000256" key="1">
    <source>
        <dbReference type="SAM" id="MobiDB-lite"/>
    </source>
</evidence>
<dbReference type="EMBL" id="JWIN03000002">
    <property type="protein sequence ID" value="KAB1282284.1"/>
    <property type="molecule type" value="Genomic_DNA"/>
</dbReference>
<comment type="caution">
    <text evidence="2">The sequence shown here is derived from an EMBL/GenBank/DDBJ whole genome shotgun (WGS) entry which is preliminary data.</text>
</comment>
<protein>
    <submittedName>
        <fullName evidence="2">YTH domain-containing protein 1</fullName>
    </submittedName>
</protein>
<gene>
    <name evidence="2" type="ORF">Cadr_000001801</name>
</gene>
<sequence>MKKFLSSKNWGVDLEDPYENLSSRYLKDPRYQEVDRRFSGVRRDVFLNGSYNDYVREFHNMGPPPPWQGMTPYPGMEQPPHHPYYQHHAPPPQAHPPYSGHHPVPHEARYRDKRVHDYDMRVDDFLRRTQAVVSGRRSRPRERDRERERDRPRDNRRDRERDRGRDRERERERLCDRDRDRGERGRYRR</sequence>
<name>A0A5N4EG82_CAMDR</name>
<keyword evidence="3" id="KW-1185">Reference proteome</keyword>
<feature type="compositionally biased region" description="Basic and acidic residues" evidence="1">
    <location>
        <begin position="141"/>
        <end position="189"/>
    </location>
</feature>
<organism evidence="2 3">
    <name type="scientific">Camelus dromedarius</name>
    <name type="common">Dromedary</name>
    <name type="synonym">Arabian camel</name>
    <dbReference type="NCBI Taxonomy" id="9838"/>
    <lineage>
        <taxon>Eukaryota</taxon>
        <taxon>Metazoa</taxon>
        <taxon>Chordata</taxon>
        <taxon>Craniata</taxon>
        <taxon>Vertebrata</taxon>
        <taxon>Euteleostomi</taxon>
        <taxon>Mammalia</taxon>
        <taxon>Eutheria</taxon>
        <taxon>Laurasiatheria</taxon>
        <taxon>Artiodactyla</taxon>
        <taxon>Tylopoda</taxon>
        <taxon>Camelidae</taxon>
        <taxon>Camelus</taxon>
    </lineage>
</organism>